<dbReference type="RefSeq" id="WP_008839788.1">
    <property type="nucleotide sequence ID" value="NZ_AHAM01000278.1"/>
</dbReference>
<dbReference type="OrthoDB" id="8085699at2"/>
<gene>
    <name evidence="2" type="ORF">MAXJ12_31092</name>
</gene>
<evidence type="ECO:0000313" key="2">
    <source>
        <dbReference type="EMBL" id="EHK53243.1"/>
    </source>
</evidence>
<dbReference type="Proteomes" id="UP000003250">
    <property type="component" value="Unassembled WGS sequence"/>
</dbReference>
<proteinExistence type="predicted"/>
<protein>
    <submittedName>
        <fullName evidence="2">Uncharacterized protein</fullName>
    </submittedName>
</protein>
<sequence length="114" mass="13169">MNRQENLSLDEFATAPRKRAADRMAPMTNAEAADEHFGRPSPPDQPDENLRQLEARKALRQVKRERKKGESHFVNVSLDRQTKRRLKFASFNAETSMQAIMERAIVKYLDELGL</sequence>
<name>H0I181_9HYPH</name>
<keyword evidence="3" id="KW-1185">Reference proteome</keyword>
<feature type="region of interest" description="Disordered" evidence="1">
    <location>
        <begin position="1"/>
        <end position="49"/>
    </location>
</feature>
<dbReference type="InterPro" id="IPR010985">
    <property type="entry name" value="Ribbon_hlx_hlx"/>
</dbReference>
<organism evidence="2 3">
    <name type="scientific">Mesorhizobium alhagi CCNWXJ12-2</name>
    <dbReference type="NCBI Taxonomy" id="1107882"/>
    <lineage>
        <taxon>Bacteria</taxon>
        <taxon>Pseudomonadati</taxon>
        <taxon>Pseudomonadota</taxon>
        <taxon>Alphaproteobacteria</taxon>
        <taxon>Hyphomicrobiales</taxon>
        <taxon>Phyllobacteriaceae</taxon>
        <taxon>Allomesorhizobium</taxon>
    </lineage>
</organism>
<reference evidence="2 3" key="1">
    <citation type="journal article" date="2012" name="J. Bacteriol.">
        <title>Draft Genome Sequence of Mesorhizobium alhagi CCNWXJ12-2T, a Novel Salt-Resistant Species Isolated from the Desert of Northwestern China.</title>
        <authorList>
            <person name="Zhou M."/>
            <person name="Chen W."/>
            <person name="Chen H."/>
            <person name="Wei G."/>
        </authorList>
    </citation>
    <scope>NUCLEOTIDE SEQUENCE [LARGE SCALE GENOMIC DNA]</scope>
    <source>
        <strain evidence="2 3">CCNWXJ12-2</strain>
    </source>
</reference>
<dbReference type="PATRIC" id="fig|1107882.3.peg.6014"/>
<dbReference type="GO" id="GO:0006355">
    <property type="term" value="P:regulation of DNA-templated transcription"/>
    <property type="evidence" value="ECO:0007669"/>
    <property type="project" value="InterPro"/>
</dbReference>
<accession>H0I181</accession>
<dbReference type="SUPFAM" id="SSF47598">
    <property type="entry name" value="Ribbon-helix-helix"/>
    <property type="match status" value="1"/>
</dbReference>
<dbReference type="Gene3D" id="1.10.1220.10">
    <property type="entry name" value="Met repressor-like"/>
    <property type="match status" value="1"/>
</dbReference>
<evidence type="ECO:0000313" key="3">
    <source>
        <dbReference type="Proteomes" id="UP000003250"/>
    </source>
</evidence>
<dbReference type="EMBL" id="AHAM01000278">
    <property type="protein sequence ID" value="EHK53243.1"/>
    <property type="molecule type" value="Genomic_DNA"/>
</dbReference>
<evidence type="ECO:0000256" key="1">
    <source>
        <dbReference type="SAM" id="MobiDB-lite"/>
    </source>
</evidence>
<dbReference type="AlphaFoldDB" id="H0I181"/>
<dbReference type="InterPro" id="IPR013321">
    <property type="entry name" value="Arc_rbn_hlx_hlx"/>
</dbReference>